<organism evidence="2 3">
    <name type="scientific">Paractinoplanes rishiriensis</name>
    <dbReference type="NCBI Taxonomy" id="1050105"/>
    <lineage>
        <taxon>Bacteria</taxon>
        <taxon>Bacillati</taxon>
        <taxon>Actinomycetota</taxon>
        <taxon>Actinomycetes</taxon>
        <taxon>Micromonosporales</taxon>
        <taxon>Micromonosporaceae</taxon>
        <taxon>Paractinoplanes</taxon>
    </lineage>
</organism>
<dbReference type="InterPro" id="IPR005094">
    <property type="entry name" value="Endonuclease_MobA/VirD2"/>
</dbReference>
<evidence type="ECO:0000313" key="3">
    <source>
        <dbReference type="Proteomes" id="UP000636960"/>
    </source>
</evidence>
<comment type="caution">
    <text evidence="2">The sequence shown here is derived from an EMBL/GenBank/DDBJ whole genome shotgun (WGS) entry which is preliminary data.</text>
</comment>
<dbReference type="Proteomes" id="UP000636960">
    <property type="component" value="Unassembled WGS sequence"/>
</dbReference>
<dbReference type="Pfam" id="PF03432">
    <property type="entry name" value="Relaxase"/>
    <property type="match status" value="1"/>
</dbReference>
<feature type="domain" description="MobA/VirD2-like nuclease" evidence="1">
    <location>
        <begin position="78"/>
        <end position="170"/>
    </location>
</feature>
<accession>A0A919JSU5</accession>
<evidence type="ECO:0000259" key="1">
    <source>
        <dbReference type="Pfam" id="PF03432"/>
    </source>
</evidence>
<dbReference type="RefSeq" id="WP_203778596.1">
    <property type="nucleotide sequence ID" value="NZ_BOMV01000001.1"/>
</dbReference>
<dbReference type="EMBL" id="BOMV01000001">
    <property type="protein sequence ID" value="GIE92819.1"/>
    <property type="molecule type" value="Genomic_DNA"/>
</dbReference>
<evidence type="ECO:0000313" key="2">
    <source>
        <dbReference type="EMBL" id="GIE92819.1"/>
    </source>
</evidence>
<keyword evidence="3" id="KW-1185">Reference proteome</keyword>
<proteinExistence type="predicted"/>
<name>A0A919JSU5_9ACTN</name>
<sequence>MIPRVRPRSANVGDALRYLFGPGDDGEHHDQRLVGAWEAATVRGICDLQPQKSNGVWSVAQLAGLLEQPVLAGNNPPRKPVWHCSLHNHAEDPVLTDAQWGQVAADFLDGVGLAPVGDPAAVRWVAVRHAADHVHLVVTLVRQDGRNRWIRYDFRRSQTAARAIESRLGLRAGGPARTPAGTGHG</sequence>
<protein>
    <recommendedName>
        <fullName evidence="1">MobA/VirD2-like nuclease domain-containing protein</fullName>
    </recommendedName>
</protein>
<gene>
    <name evidence="2" type="ORF">Ari01nite_02840</name>
</gene>
<dbReference type="AlphaFoldDB" id="A0A919JSU5"/>
<reference evidence="2" key="1">
    <citation type="submission" date="2021-01" db="EMBL/GenBank/DDBJ databases">
        <title>Whole genome shotgun sequence of Actinoplanes rishiriensis NBRC 108556.</title>
        <authorList>
            <person name="Komaki H."/>
            <person name="Tamura T."/>
        </authorList>
    </citation>
    <scope>NUCLEOTIDE SEQUENCE</scope>
    <source>
        <strain evidence="2">NBRC 108556</strain>
    </source>
</reference>